<evidence type="ECO:0000313" key="2">
    <source>
        <dbReference type="Proteomes" id="UP000008311"/>
    </source>
</evidence>
<protein>
    <submittedName>
        <fullName evidence="1">Uncharacterized protein</fullName>
    </submittedName>
</protein>
<sequence length="57" mass="5908">MCAGQHGTTGSAQLDRGVRDDLRQARIKTATGNLAHALSPACELGKVCTDAKGVCPR</sequence>
<keyword evidence="2" id="KW-1185">Reference proteome</keyword>
<proteinExistence type="predicted"/>
<dbReference type="Proteomes" id="UP000008311">
    <property type="component" value="Unassembled WGS sequence"/>
</dbReference>
<dbReference type="AlphaFoldDB" id="B9TET6"/>
<gene>
    <name evidence="1" type="ORF">RCOM_1820090</name>
</gene>
<dbReference type="InParanoid" id="B9TET6"/>
<organism evidence="1 2">
    <name type="scientific">Ricinus communis</name>
    <name type="common">Castor bean</name>
    <dbReference type="NCBI Taxonomy" id="3988"/>
    <lineage>
        <taxon>Eukaryota</taxon>
        <taxon>Viridiplantae</taxon>
        <taxon>Streptophyta</taxon>
        <taxon>Embryophyta</taxon>
        <taxon>Tracheophyta</taxon>
        <taxon>Spermatophyta</taxon>
        <taxon>Magnoliopsida</taxon>
        <taxon>eudicotyledons</taxon>
        <taxon>Gunneridae</taxon>
        <taxon>Pentapetalae</taxon>
        <taxon>rosids</taxon>
        <taxon>fabids</taxon>
        <taxon>Malpighiales</taxon>
        <taxon>Euphorbiaceae</taxon>
        <taxon>Acalyphoideae</taxon>
        <taxon>Acalypheae</taxon>
        <taxon>Ricinus</taxon>
    </lineage>
</organism>
<accession>B9TET6</accession>
<name>B9TET6_RICCO</name>
<evidence type="ECO:0000313" key="1">
    <source>
        <dbReference type="EMBL" id="EEF25628.1"/>
    </source>
</evidence>
<dbReference type="EMBL" id="EQ979266">
    <property type="protein sequence ID" value="EEF25628.1"/>
    <property type="molecule type" value="Genomic_DNA"/>
</dbReference>
<reference evidence="2" key="1">
    <citation type="journal article" date="2010" name="Nat. Biotechnol.">
        <title>Draft genome sequence of the oilseed species Ricinus communis.</title>
        <authorList>
            <person name="Chan A.P."/>
            <person name="Crabtree J."/>
            <person name="Zhao Q."/>
            <person name="Lorenzi H."/>
            <person name="Orvis J."/>
            <person name="Puiu D."/>
            <person name="Melake-Berhan A."/>
            <person name="Jones K.M."/>
            <person name="Redman J."/>
            <person name="Chen G."/>
            <person name="Cahoon E.B."/>
            <person name="Gedil M."/>
            <person name="Stanke M."/>
            <person name="Haas B.J."/>
            <person name="Wortman J.R."/>
            <person name="Fraser-Liggett C.M."/>
            <person name="Ravel J."/>
            <person name="Rabinowicz P.D."/>
        </authorList>
    </citation>
    <scope>NUCLEOTIDE SEQUENCE [LARGE SCALE GENOMIC DNA]</scope>
    <source>
        <strain evidence="2">cv. Hale</strain>
    </source>
</reference>